<organism evidence="2 3">
    <name type="scientific">Amanita thiersii Skay4041</name>
    <dbReference type="NCBI Taxonomy" id="703135"/>
    <lineage>
        <taxon>Eukaryota</taxon>
        <taxon>Fungi</taxon>
        <taxon>Dikarya</taxon>
        <taxon>Basidiomycota</taxon>
        <taxon>Agaricomycotina</taxon>
        <taxon>Agaricomycetes</taxon>
        <taxon>Agaricomycetidae</taxon>
        <taxon>Agaricales</taxon>
        <taxon>Pluteineae</taxon>
        <taxon>Amanitaceae</taxon>
        <taxon>Amanita</taxon>
    </lineage>
</organism>
<accession>A0A2A9NJT6</accession>
<proteinExistence type="predicted"/>
<feature type="compositionally biased region" description="Basic and acidic residues" evidence="1">
    <location>
        <begin position="76"/>
        <end position="85"/>
    </location>
</feature>
<feature type="region of interest" description="Disordered" evidence="1">
    <location>
        <begin position="76"/>
        <end position="96"/>
    </location>
</feature>
<reference evidence="2 3" key="1">
    <citation type="submission" date="2014-02" db="EMBL/GenBank/DDBJ databases">
        <title>Transposable element dynamics among asymbiotic and ectomycorrhizal Amanita fungi.</title>
        <authorList>
            <consortium name="DOE Joint Genome Institute"/>
            <person name="Hess J."/>
            <person name="Skrede I."/>
            <person name="Wolfe B."/>
            <person name="LaButti K."/>
            <person name="Ohm R.A."/>
            <person name="Grigoriev I.V."/>
            <person name="Pringle A."/>
        </authorList>
    </citation>
    <scope>NUCLEOTIDE SEQUENCE [LARGE SCALE GENOMIC DNA]</scope>
    <source>
        <strain evidence="2 3">SKay4041</strain>
    </source>
</reference>
<keyword evidence="3" id="KW-1185">Reference proteome</keyword>
<evidence type="ECO:0000256" key="1">
    <source>
        <dbReference type="SAM" id="MobiDB-lite"/>
    </source>
</evidence>
<dbReference type="EMBL" id="KZ302082">
    <property type="protein sequence ID" value="PFH47970.1"/>
    <property type="molecule type" value="Genomic_DNA"/>
</dbReference>
<protein>
    <submittedName>
        <fullName evidence="2">Uncharacterized protein</fullName>
    </submittedName>
</protein>
<sequence>MTSLNVGLHERDALSGLQIDFTITTLASLSLSFMQRKWDPYPILVQLTRVLVLVKRLTYVRVLTIRFESDSYARDVDGRGTDPTRRVRGRKEKRDGEGVGGVGERWAVMLSKILELVVREKGCREVRVLNHSFWIREVFPVLEEMGKVGVLAAPVVAIRDWARVGLSMDWARGMRQLLHSPLSLDCFLRGRADGECKQMTGLKSFLIQSPILLLPPTLGHTAHLFSHSPALTSLTLSRLSLLPRLFADALVLLVSSLTNPLALRSLSIQSCETLTLPLLLSILHHLPAIETLRVDLLARRYFHKKSLRLLVPPLNKLRCLEAPSDYVLVLLGGRSVKGRFEKLEKVWVYPRTCWTAAFGYKRSSVEMKKIVKRVIEIGSEGGEVELALDLKLAYLTYRLNMRADIKDRMDEIRRWEGGGKGMSSEKGRGGLGLYDGTVRESMFYVVGSQYGDGSDGAGDGAPWIIDEGLSRIGHRRGCGLSIGKRNKSWSWGVHVSHVAVTWHDIVKDDLAVLVMWVRTLFPRVVSLRLTAEISGVEEWERTRRGGRCVHLPREGSMFEGLSWGGALTPSGEHEFVFDVEDMGGIVRPEHGERDNGNGVGRVEKRALELIVELKKAGCTQIEWVTVDGKRYATQ</sequence>
<evidence type="ECO:0000313" key="3">
    <source>
        <dbReference type="Proteomes" id="UP000242287"/>
    </source>
</evidence>
<dbReference type="AlphaFoldDB" id="A0A2A9NJT6"/>
<name>A0A2A9NJT6_9AGAR</name>
<dbReference type="Proteomes" id="UP000242287">
    <property type="component" value="Unassembled WGS sequence"/>
</dbReference>
<evidence type="ECO:0000313" key="2">
    <source>
        <dbReference type="EMBL" id="PFH47970.1"/>
    </source>
</evidence>
<gene>
    <name evidence="2" type="ORF">AMATHDRAFT_66430</name>
</gene>